<organism evidence="1">
    <name type="scientific">Anguilla anguilla</name>
    <name type="common">European freshwater eel</name>
    <name type="synonym">Muraena anguilla</name>
    <dbReference type="NCBI Taxonomy" id="7936"/>
    <lineage>
        <taxon>Eukaryota</taxon>
        <taxon>Metazoa</taxon>
        <taxon>Chordata</taxon>
        <taxon>Craniata</taxon>
        <taxon>Vertebrata</taxon>
        <taxon>Euteleostomi</taxon>
        <taxon>Actinopterygii</taxon>
        <taxon>Neopterygii</taxon>
        <taxon>Teleostei</taxon>
        <taxon>Anguilliformes</taxon>
        <taxon>Anguillidae</taxon>
        <taxon>Anguilla</taxon>
    </lineage>
</organism>
<evidence type="ECO:0000313" key="1">
    <source>
        <dbReference type="EMBL" id="JAH80307.1"/>
    </source>
</evidence>
<proteinExistence type="predicted"/>
<dbReference type="EMBL" id="GBXM01028270">
    <property type="protein sequence ID" value="JAH80307.1"/>
    <property type="molecule type" value="Transcribed_RNA"/>
</dbReference>
<dbReference type="AlphaFoldDB" id="A0A0E9VQG3"/>
<reference evidence="1" key="1">
    <citation type="submission" date="2014-11" db="EMBL/GenBank/DDBJ databases">
        <authorList>
            <person name="Amaro Gonzalez C."/>
        </authorList>
    </citation>
    <scope>NUCLEOTIDE SEQUENCE</scope>
</reference>
<sequence length="41" mass="4854">MKVNKPDISLPLRRVLHQYENLPQNVLCICVDDIVERRTFS</sequence>
<reference evidence="1" key="2">
    <citation type="journal article" date="2015" name="Fish Shellfish Immunol.">
        <title>Early steps in the European eel (Anguilla anguilla)-Vibrio vulnificus interaction in the gills: Role of the RtxA13 toxin.</title>
        <authorList>
            <person name="Callol A."/>
            <person name="Pajuelo D."/>
            <person name="Ebbesson L."/>
            <person name="Teles M."/>
            <person name="MacKenzie S."/>
            <person name="Amaro C."/>
        </authorList>
    </citation>
    <scope>NUCLEOTIDE SEQUENCE</scope>
</reference>
<protein>
    <submittedName>
        <fullName evidence="1">Uncharacterized protein</fullName>
    </submittedName>
</protein>
<accession>A0A0E9VQG3</accession>
<name>A0A0E9VQG3_ANGAN</name>